<dbReference type="Pfam" id="PF04085">
    <property type="entry name" value="MreC"/>
    <property type="match status" value="1"/>
</dbReference>
<dbReference type="InterPro" id="IPR042175">
    <property type="entry name" value="Cell/Rod_MreC_2"/>
</dbReference>
<dbReference type="GO" id="GO:0005886">
    <property type="term" value="C:plasma membrane"/>
    <property type="evidence" value="ECO:0007669"/>
    <property type="project" value="TreeGrafter"/>
</dbReference>
<dbReference type="InterPro" id="IPR042177">
    <property type="entry name" value="Cell/Rod_1"/>
</dbReference>
<dbReference type="InterPro" id="IPR007221">
    <property type="entry name" value="MreC"/>
</dbReference>
<sequence length="258" mass="26747">MRRRVLPALLVLTVLVLLADLAGAPLGPVRGVGDAVLGPVERLVAPVPDEIDRVRADNVRLTEEVRRLRDRERTSDQVAELDTGELPSVTARVVALDRAGTSGPERITLDVGRRDGVRTDSAVVAPDGLVGRVVSVGEWSADVSVIGSPGSGVGVRTGAKGVIGTLSGSDPTTAHRADELVITQLTRDRVRAGDAVTTLGSPGSRPYPPGIAVGEVTRVERAPGRLTDTAVVRPAVDLATIDVVAVVTGPGRTSGRTP</sequence>
<reference evidence="6 7" key="1">
    <citation type="submission" date="2015-11" db="EMBL/GenBank/DDBJ databases">
        <authorList>
            <person name="Zhang Y."/>
            <person name="Guo Z."/>
        </authorList>
    </citation>
    <scope>NUCLEOTIDE SEQUENCE [LARGE SCALE GENOMIC DNA]</scope>
    <source>
        <strain evidence="6 7">YFY001</strain>
    </source>
</reference>
<evidence type="ECO:0000313" key="7">
    <source>
        <dbReference type="Proteomes" id="UP000182938"/>
    </source>
</evidence>
<dbReference type="RefSeq" id="WP_072625017.1">
    <property type="nucleotide sequence ID" value="NZ_CP013290.1"/>
</dbReference>
<protein>
    <recommendedName>
        <fullName evidence="2">Cell shape-determining protein MreC</fullName>
    </recommendedName>
    <alternativeName>
        <fullName evidence="4">Cell shape protein MreC</fullName>
    </alternativeName>
</protein>
<comment type="similarity">
    <text evidence="1">Belongs to the MreC family.</text>
</comment>
<evidence type="ECO:0000256" key="3">
    <source>
        <dbReference type="ARBA" id="ARBA00022960"/>
    </source>
</evidence>
<evidence type="ECO:0000259" key="5">
    <source>
        <dbReference type="Pfam" id="PF04085"/>
    </source>
</evidence>
<dbReference type="Gene3D" id="2.40.10.350">
    <property type="entry name" value="Rod shape-determining protein MreC, domain 2"/>
    <property type="match status" value="1"/>
</dbReference>
<feature type="domain" description="Rod shape-determining protein MreC beta-barrel core" evidence="5">
    <location>
        <begin position="104"/>
        <end position="247"/>
    </location>
</feature>
<evidence type="ECO:0000313" key="6">
    <source>
        <dbReference type="EMBL" id="APH01859.1"/>
    </source>
</evidence>
<evidence type="ECO:0000256" key="1">
    <source>
        <dbReference type="ARBA" id="ARBA00009369"/>
    </source>
</evidence>
<dbReference type="Proteomes" id="UP000182938">
    <property type="component" value="Chromosome"/>
</dbReference>
<gene>
    <name evidence="6" type="ORF">ASJ30_10235</name>
</gene>
<evidence type="ECO:0000256" key="2">
    <source>
        <dbReference type="ARBA" id="ARBA00013855"/>
    </source>
</evidence>
<dbReference type="EMBL" id="CP013290">
    <property type="protein sequence ID" value="APH01859.1"/>
    <property type="molecule type" value="Genomic_DNA"/>
</dbReference>
<evidence type="ECO:0000256" key="4">
    <source>
        <dbReference type="ARBA" id="ARBA00032089"/>
    </source>
</evidence>
<name>A0A1L3MHT7_9MICO</name>
<accession>A0A1L3MHT7</accession>
<keyword evidence="3" id="KW-0133">Cell shape</keyword>
<dbReference type="GO" id="GO:0008360">
    <property type="term" value="P:regulation of cell shape"/>
    <property type="evidence" value="ECO:0007669"/>
    <property type="project" value="UniProtKB-KW"/>
</dbReference>
<dbReference type="KEGG" id="jte:ASJ30_10235"/>
<organism evidence="6 7">
    <name type="scientific">Janibacter indicus</name>
    <dbReference type="NCBI Taxonomy" id="857417"/>
    <lineage>
        <taxon>Bacteria</taxon>
        <taxon>Bacillati</taxon>
        <taxon>Actinomycetota</taxon>
        <taxon>Actinomycetes</taxon>
        <taxon>Micrococcales</taxon>
        <taxon>Intrasporangiaceae</taxon>
        <taxon>Janibacter</taxon>
    </lineage>
</organism>
<dbReference type="Gene3D" id="2.40.10.340">
    <property type="entry name" value="Rod shape-determining protein MreC, domain 1"/>
    <property type="match status" value="1"/>
</dbReference>
<dbReference type="InterPro" id="IPR055342">
    <property type="entry name" value="MreC_beta-barrel_core"/>
</dbReference>
<proteinExistence type="inferred from homology"/>
<dbReference type="AlphaFoldDB" id="A0A1L3MHT7"/>
<keyword evidence="7" id="KW-1185">Reference proteome</keyword>
<dbReference type="PANTHER" id="PTHR34138">
    <property type="entry name" value="CELL SHAPE-DETERMINING PROTEIN MREC"/>
    <property type="match status" value="1"/>
</dbReference>
<dbReference type="PANTHER" id="PTHR34138:SF1">
    <property type="entry name" value="CELL SHAPE-DETERMINING PROTEIN MREC"/>
    <property type="match status" value="1"/>
</dbReference>